<keyword evidence="3" id="KW-1185">Reference proteome</keyword>
<proteinExistence type="predicted"/>
<feature type="compositionally biased region" description="Basic and acidic residues" evidence="1">
    <location>
        <begin position="1"/>
        <end position="10"/>
    </location>
</feature>
<gene>
    <name evidence="2" type="ORF">LNKW23_48450</name>
</gene>
<feature type="compositionally biased region" description="Low complexity" evidence="1">
    <location>
        <begin position="12"/>
        <end position="25"/>
    </location>
</feature>
<reference evidence="2 3" key="1">
    <citation type="submission" date="2023-04" db="EMBL/GenBank/DDBJ databases">
        <title>Marinoamorphus aggregata gen. nov., sp. Nov., isolate from tissue of brittle star Ophioplocus japonicus.</title>
        <authorList>
            <person name="Kawano K."/>
            <person name="Sawayama S."/>
            <person name="Nakagawa S."/>
        </authorList>
    </citation>
    <scope>NUCLEOTIDE SEQUENCE [LARGE SCALE GENOMIC DNA]</scope>
    <source>
        <strain evidence="2 3">NKW23</strain>
    </source>
</reference>
<protein>
    <submittedName>
        <fullName evidence="2">Uncharacterized protein</fullName>
    </submittedName>
</protein>
<evidence type="ECO:0000313" key="2">
    <source>
        <dbReference type="EMBL" id="GMG85622.1"/>
    </source>
</evidence>
<sequence>MLRERLEGRAGRSGPASPAGADGSGMDLEWLRHGLRAGSGVDPDAAGVPKLDDTTLTV</sequence>
<accession>A0ABQ6LU73</accession>
<evidence type="ECO:0000256" key="1">
    <source>
        <dbReference type="SAM" id="MobiDB-lite"/>
    </source>
</evidence>
<evidence type="ECO:0000313" key="3">
    <source>
        <dbReference type="Proteomes" id="UP001239909"/>
    </source>
</evidence>
<dbReference type="EMBL" id="BSYI01000086">
    <property type="protein sequence ID" value="GMG85622.1"/>
    <property type="molecule type" value="Genomic_DNA"/>
</dbReference>
<dbReference type="Proteomes" id="UP001239909">
    <property type="component" value="Unassembled WGS sequence"/>
</dbReference>
<feature type="region of interest" description="Disordered" evidence="1">
    <location>
        <begin position="1"/>
        <end position="58"/>
    </location>
</feature>
<organism evidence="2 3">
    <name type="scientific">Paralimibaculum aggregatum</name>
    <dbReference type="NCBI Taxonomy" id="3036245"/>
    <lineage>
        <taxon>Bacteria</taxon>
        <taxon>Pseudomonadati</taxon>
        <taxon>Pseudomonadota</taxon>
        <taxon>Alphaproteobacteria</taxon>
        <taxon>Rhodobacterales</taxon>
        <taxon>Paracoccaceae</taxon>
        <taxon>Paralimibaculum</taxon>
    </lineage>
</organism>
<name>A0ABQ6LU73_9RHOB</name>
<comment type="caution">
    <text evidence="2">The sequence shown here is derived from an EMBL/GenBank/DDBJ whole genome shotgun (WGS) entry which is preliminary data.</text>
</comment>